<dbReference type="RefSeq" id="XP_025364083.1">
    <property type="nucleotide sequence ID" value="XM_025505433.1"/>
</dbReference>
<gene>
    <name evidence="3" type="ORF">BDZ90DRAFT_230344</name>
</gene>
<evidence type="ECO:0000256" key="2">
    <source>
        <dbReference type="SAM" id="SignalP"/>
    </source>
</evidence>
<organism evidence="3 4">
    <name type="scientific">Jaminaea rosea</name>
    <dbReference type="NCBI Taxonomy" id="1569628"/>
    <lineage>
        <taxon>Eukaryota</taxon>
        <taxon>Fungi</taxon>
        <taxon>Dikarya</taxon>
        <taxon>Basidiomycota</taxon>
        <taxon>Ustilaginomycotina</taxon>
        <taxon>Exobasidiomycetes</taxon>
        <taxon>Microstromatales</taxon>
        <taxon>Microstromatales incertae sedis</taxon>
        <taxon>Jaminaea</taxon>
    </lineage>
</organism>
<protein>
    <recommendedName>
        <fullName evidence="5">Secreted protein</fullName>
    </recommendedName>
</protein>
<accession>A0A316UYT2</accession>
<evidence type="ECO:0000313" key="3">
    <source>
        <dbReference type="EMBL" id="PWN29471.1"/>
    </source>
</evidence>
<feature type="compositionally biased region" description="Low complexity" evidence="1">
    <location>
        <begin position="80"/>
        <end position="97"/>
    </location>
</feature>
<evidence type="ECO:0000256" key="1">
    <source>
        <dbReference type="SAM" id="MobiDB-lite"/>
    </source>
</evidence>
<reference evidence="3 4" key="1">
    <citation type="journal article" date="2018" name="Mol. Biol. Evol.">
        <title>Broad Genomic Sampling Reveals a Smut Pathogenic Ancestry of the Fungal Clade Ustilaginomycotina.</title>
        <authorList>
            <person name="Kijpornyongpan T."/>
            <person name="Mondo S.J."/>
            <person name="Barry K."/>
            <person name="Sandor L."/>
            <person name="Lee J."/>
            <person name="Lipzen A."/>
            <person name="Pangilinan J."/>
            <person name="LaButti K."/>
            <person name="Hainaut M."/>
            <person name="Henrissat B."/>
            <person name="Grigoriev I.V."/>
            <person name="Spatafora J.W."/>
            <person name="Aime M.C."/>
        </authorList>
    </citation>
    <scope>NUCLEOTIDE SEQUENCE [LARGE SCALE GENOMIC DNA]</scope>
    <source>
        <strain evidence="3 4">MCA 5214</strain>
    </source>
</reference>
<name>A0A316UYT2_9BASI</name>
<dbReference type="Proteomes" id="UP000245884">
    <property type="component" value="Unassembled WGS sequence"/>
</dbReference>
<sequence length="128" mass="13835">MGAWLLFVLIAIETDHLIPSSSRFSRSTTAAAAGSRVVTLSRVATAATPSRAVDTHSRATELLSKAATIPRRLSKPMEDSSLATTLSRKRSLSTSSNRVRRREAWVREQAAAPVSQECVSAAVLRRCV</sequence>
<feature type="region of interest" description="Disordered" evidence="1">
    <location>
        <begin position="74"/>
        <end position="101"/>
    </location>
</feature>
<feature type="chain" id="PRO_5016456284" description="Secreted protein" evidence="2">
    <location>
        <begin position="17"/>
        <end position="128"/>
    </location>
</feature>
<evidence type="ECO:0000313" key="4">
    <source>
        <dbReference type="Proteomes" id="UP000245884"/>
    </source>
</evidence>
<keyword evidence="2" id="KW-0732">Signal</keyword>
<dbReference type="EMBL" id="KZ819663">
    <property type="protein sequence ID" value="PWN29471.1"/>
    <property type="molecule type" value="Genomic_DNA"/>
</dbReference>
<dbReference type="GeneID" id="37027256"/>
<dbReference type="AlphaFoldDB" id="A0A316UYT2"/>
<keyword evidence="4" id="KW-1185">Reference proteome</keyword>
<feature type="signal peptide" evidence="2">
    <location>
        <begin position="1"/>
        <end position="16"/>
    </location>
</feature>
<proteinExistence type="predicted"/>
<evidence type="ECO:0008006" key="5">
    <source>
        <dbReference type="Google" id="ProtNLM"/>
    </source>
</evidence>